<dbReference type="InterPro" id="IPR050314">
    <property type="entry name" value="Glycosyl_Hydrlase_18"/>
</dbReference>
<evidence type="ECO:0000256" key="7">
    <source>
        <dbReference type="SAM" id="SignalP"/>
    </source>
</evidence>
<dbReference type="EMBL" id="HACG01025731">
    <property type="protein sequence ID" value="CEK72596.1"/>
    <property type="molecule type" value="Transcribed_RNA"/>
</dbReference>
<feature type="signal peptide" evidence="7">
    <location>
        <begin position="1"/>
        <end position="21"/>
    </location>
</feature>
<evidence type="ECO:0000256" key="1">
    <source>
        <dbReference type="ARBA" id="ARBA00022729"/>
    </source>
</evidence>
<evidence type="ECO:0000256" key="6">
    <source>
        <dbReference type="RuleBase" id="RU004453"/>
    </source>
</evidence>
<dbReference type="GO" id="GO:0005975">
    <property type="term" value="P:carbohydrate metabolic process"/>
    <property type="evidence" value="ECO:0007669"/>
    <property type="project" value="InterPro"/>
</dbReference>
<evidence type="ECO:0000256" key="3">
    <source>
        <dbReference type="ARBA" id="ARBA00023180"/>
    </source>
</evidence>
<keyword evidence="2 5" id="KW-0378">Hydrolase</keyword>
<sequence length="373" mass="41178">MFRKTFQYCLCILFLLFHVNGCVEHHENRTSGKLMVCYYIATTYLPARQVPADMCTHIIYAFGQITKQGIQPSSPGDLQNYKSLVQLKQKNPNLKVLLSLQVGFPLVVRGGSAATMKSFSQSAVRFLSTYGFDGVDLDWEYPAAADKSSYSQFIKILRNETVRANMLLSAAIPNNPNSFVGYDADCLARYLDFMTAMTYDFHIFNKKWGTQTGYNSPLFTPSGESKFLSTSAMILYYLQVGIPANKLLMGIPLYGRSWTLSSASDHGLHASAVGKGGPSPYRHLTGVYVYPDVCVALQNGANNVLDGTYGAAYLYANKTWVAYDGTYTVNLKLSWMAKQNLGGVGVWAMHLDDLSGVCKTGLFPMLTAIKSAL</sequence>
<dbReference type="SUPFAM" id="SSF51445">
    <property type="entry name" value="(Trans)glycosidases"/>
    <property type="match status" value="1"/>
</dbReference>
<organism evidence="10">
    <name type="scientific">Arion vulgaris</name>
    <dbReference type="NCBI Taxonomy" id="1028688"/>
    <lineage>
        <taxon>Eukaryota</taxon>
        <taxon>Metazoa</taxon>
        <taxon>Spiralia</taxon>
        <taxon>Lophotrochozoa</taxon>
        <taxon>Mollusca</taxon>
        <taxon>Gastropoda</taxon>
        <taxon>Heterobranchia</taxon>
        <taxon>Euthyneura</taxon>
        <taxon>Panpulmonata</taxon>
        <taxon>Eupulmonata</taxon>
        <taxon>Stylommatophora</taxon>
        <taxon>Helicina</taxon>
        <taxon>Arionoidea</taxon>
        <taxon>Arionidae</taxon>
        <taxon>Arion</taxon>
    </lineage>
</organism>
<dbReference type="FunFam" id="3.10.50.10:FF:000003">
    <property type="entry name" value="Class V chitinase CHIT5b"/>
    <property type="match status" value="1"/>
</dbReference>
<name>A0A0B6ZXL3_9EUPU</name>
<feature type="chain" id="PRO_5007391297" description="GH18 domain-containing protein" evidence="7">
    <location>
        <begin position="22"/>
        <end position="373"/>
    </location>
</feature>
<evidence type="ECO:0000313" key="10">
    <source>
        <dbReference type="EMBL" id="CEK72596.1"/>
    </source>
</evidence>
<dbReference type="InterPro" id="IPR011583">
    <property type="entry name" value="Chitinase_II/V-like_cat"/>
</dbReference>
<protein>
    <recommendedName>
        <fullName evidence="8">GH18 domain-containing protein</fullName>
    </recommendedName>
</protein>
<dbReference type="Gene3D" id="3.20.20.80">
    <property type="entry name" value="Glycosidases"/>
    <property type="match status" value="1"/>
</dbReference>
<keyword evidence="4 5" id="KW-0326">Glycosidase</keyword>
<dbReference type="PROSITE" id="PS01095">
    <property type="entry name" value="GH18_1"/>
    <property type="match status" value="1"/>
</dbReference>
<dbReference type="GO" id="GO:0008061">
    <property type="term" value="F:chitin binding"/>
    <property type="evidence" value="ECO:0007669"/>
    <property type="project" value="InterPro"/>
</dbReference>
<dbReference type="GO" id="GO:0005576">
    <property type="term" value="C:extracellular region"/>
    <property type="evidence" value="ECO:0007669"/>
    <property type="project" value="TreeGrafter"/>
</dbReference>
<dbReference type="Pfam" id="PF00704">
    <property type="entry name" value="Glyco_hydro_18"/>
    <property type="match status" value="1"/>
</dbReference>
<dbReference type="InterPro" id="IPR001223">
    <property type="entry name" value="Glyco_hydro18_cat"/>
</dbReference>
<evidence type="ECO:0000313" key="9">
    <source>
        <dbReference type="EMBL" id="CEK72595.1"/>
    </source>
</evidence>
<dbReference type="GO" id="GO:0006032">
    <property type="term" value="P:chitin catabolic process"/>
    <property type="evidence" value="ECO:0007669"/>
    <property type="project" value="UniProtKB-ARBA"/>
</dbReference>
<reference evidence="10" key="1">
    <citation type="submission" date="2014-12" db="EMBL/GenBank/DDBJ databases">
        <title>Insight into the proteome of Arion vulgaris.</title>
        <authorList>
            <person name="Aradska J."/>
            <person name="Bulat T."/>
            <person name="Smidak R."/>
            <person name="Sarate P."/>
            <person name="Gangsoo J."/>
            <person name="Sialana F."/>
            <person name="Bilban M."/>
            <person name="Lubec G."/>
        </authorList>
    </citation>
    <scope>NUCLEOTIDE SEQUENCE</scope>
    <source>
        <tissue evidence="10">Skin</tissue>
    </source>
</reference>
<dbReference type="PANTHER" id="PTHR11177:SF317">
    <property type="entry name" value="CHITINASE 12-RELATED"/>
    <property type="match status" value="1"/>
</dbReference>
<gene>
    <name evidence="10" type="primary">ORF83120</name>
    <name evidence="9" type="synonym">ORF83116</name>
</gene>
<dbReference type="SUPFAM" id="SSF54556">
    <property type="entry name" value="Chitinase insertion domain"/>
    <property type="match status" value="1"/>
</dbReference>
<dbReference type="PROSITE" id="PS51910">
    <property type="entry name" value="GH18_2"/>
    <property type="match status" value="1"/>
</dbReference>
<proteinExistence type="inferred from homology"/>
<accession>A0A0B6ZXL3</accession>
<dbReference type="AlphaFoldDB" id="A0A0B6ZXL3"/>
<dbReference type="InterPro" id="IPR001579">
    <property type="entry name" value="Glyco_hydro_18_chit_AS"/>
</dbReference>
<comment type="similarity">
    <text evidence="6">Belongs to the glycosyl hydrolase 18 family.</text>
</comment>
<feature type="domain" description="GH18" evidence="8">
    <location>
        <begin position="33"/>
        <end position="373"/>
    </location>
</feature>
<dbReference type="InterPro" id="IPR029070">
    <property type="entry name" value="Chitinase_insertion_sf"/>
</dbReference>
<evidence type="ECO:0000256" key="2">
    <source>
        <dbReference type="ARBA" id="ARBA00022801"/>
    </source>
</evidence>
<keyword evidence="1 7" id="KW-0732">Signal</keyword>
<evidence type="ECO:0000259" key="8">
    <source>
        <dbReference type="PROSITE" id="PS51910"/>
    </source>
</evidence>
<dbReference type="GO" id="GO:0004568">
    <property type="term" value="F:chitinase activity"/>
    <property type="evidence" value="ECO:0007669"/>
    <property type="project" value="UniProtKB-ARBA"/>
</dbReference>
<dbReference type="EMBL" id="HACG01025730">
    <property type="protein sequence ID" value="CEK72595.1"/>
    <property type="molecule type" value="Transcribed_RNA"/>
</dbReference>
<keyword evidence="3" id="KW-0325">Glycoprotein</keyword>
<dbReference type="InterPro" id="IPR017853">
    <property type="entry name" value="GH"/>
</dbReference>
<dbReference type="Gene3D" id="3.10.50.10">
    <property type="match status" value="1"/>
</dbReference>
<dbReference type="PANTHER" id="PTHR11177">
    <property type="entry name" value="CHITINASE"/>
    <property type="match status" value="1"/>
</dbReference>
<evidence type="ECO:0000256" key="4">
    <source>
        <dbReference type="ARBA" id="ARBA00023295"/>
    </source>
</evidence>
<evidence type="ECO:0000256" key="5">
    <source>
        <dbReference type="RuleBase" id="RU000489"/>
    </source>
</evidence>
<dbReference type="SMART" id="SM00636">
    <property type="entry name" value="Glyco_18"/>
    <property type="match status" value="1"/>
</dbReference>